<name>A0A0M0HXU8_9VIBR</name>
<evidence type="ECO:0000313" key="1">
    <source>
        <dbReference type="EMBL" id="KOO06895.1"/>
    </source>
</evidence>
<evidence type="ECO:0000313" key="2">
    <source>
        <dbReference type="Proteomes" id="UP000037530"/>
    </source>
</evidence>
<gene>
    <name evidence="1" type="ORF">AKJ31_14410</name>
</gene>
<dbReference type="STRING" id="171383.AKJ31_14410"/>
<sequence>MIARKIPRNDAYKILRSLKDVPCMSEQEMSASEKLGHLSPGRVVDQLQSFANTEKQETELNRRCRAAGLQFFFDQGGLVQFRKIVQEEKCDV</sequence>
<dbReference type="AlphaFoldDB" id="A0A0M0HXU8"/>
<accession>A0A0M0HXU8</accession>
<keyword evidence="2" id="KW-1185">Reference proteome</keyword>
<proteinExistence type="predicted"/>
<comment type="caution">
    <text evidence="1">The sequence shown here is derived from an EMBL/GenBank/DDBJ whole genome shotgun (WGS) entry which is preliminary data.</text>
</comment>
<dbReference type="PATRIC" id="fig|171383.3.peg.2944"/>
<dbReference type="EMBL" id="LHPI01000013">
    <property type="protein sequence ID" value="KOO06895.1"/>
    <property type="molecule type" value="Genomic_DNA"/>
</dbReference>
<organism evidence="1 2">
    <name type="scientific">Vibrio hepatarius</name>
    <dbReference type="NCBI Taxonomy" id="171383"/>
    <lineage>
        <taxon>Bacteria</taxon>
        <taxon>Pseudomonadati</taxon>
        <taxon>Pseudomonadota</taxon>
        <taxon>Gammaproteobacteria</taxon>
        <taxon>Vibrionales</taxon>
        <taxon>Vibrionaceae</taxon>
        <taxon>Vibrio</taxon>
        <taxon>Vibrio oreintalis group</taxon>
    </lineage>
</organism>
<protein>
    <submittedName>
        <fullName evidence="1">Uncharacterized protein</fullName>
    </submittedName>
</protein>
<reference evidence="2" key="1">
    <citation type="submission" date="2015-08" db="EMBL/GenBank/DDBJ databases">
        <title>Vibrio galatheae sp. nov., a novel member of the Vibrionaceae family isolated from the Solomon Islands.</title>
        <authorList>
            <person name="Giubergia S."/>
            <person name="Machado H."/>
            <person name="Mateiu R.V."/>
            <person name="Gram L."/>
        </authorList>
    </citation>
    <scope>NUCLEOTIDE SEQUENCE [LARGE SCALE GENOMIC DNA]</scope>
    <source>
        <strain evidence="2">DSM 19134</strain>
    </source>
</reference>
<dbReference type="Proteomes" id="UP000037530">
    <property type="component" value="Unassembled WGS sequence"/>
</dbReference>